<sequence length="195" mass="21794">MECGWIIRKLNRQEMKKQMILLFLFAGLFQVSAQKYATKIGNLKFEASADSFEEVAAENKNTSAILDSGTGDVAVLALMKGFRFKVALMEEHFNENYVESDKFPKASFKGKIEDFDASKLSASSKPVKISGDLTLHGKTKKIIVNSKIQKSDDKITITGSFEVKAEDFDIEIPKLVSKKIAEKIKVSFNLPLTKM</sequence>
<proteinExistence type="predicted"/>
<feature type="domain" description="Lipid/polyisoprenoid-binding YceI-like" evidence="1">
    <location>
        <begin position="35"/>
        <end position="193"/>
    </location>
</feature>
<dbReference type="SMART" id="SM00867">
    <property type="entry name" value="YceI"/>
    <property type="match status" value="1"/>
</dbReference>
<protein>
    <submittedName>
        <fullName evidence="2">YceI-like domain-containing protein</fullName>
    </submittedName>
</protein>
<name>A0A1M5KNH0_FLAJO</name>
<dbReference type="InterPro" id="IPR007372">
    <property type="entry name" value="Lipid/polyisoprenoid-bd_YceI"/>
</dbReference>
<dbReference type="InterPro" id="IPR036761">
    <property type="entry name" value="TTHA0802/YceI-like_sf"/>
</dbReference>
<dbReference type="SUPFAM" id="SSF101874">
    <property type="entry name" value="YceI-like"/>
    <property type="match status" value="1"/>
</dbReference>
<evidence type="ECO:0000259" key="1">
    <source>
        <dbReference type="SMART" id="SM00867"/>
    </source>
</evidence>
<dbReference type="AlphaFoldDB" id="A0A1M5KNH0"/>
<evidence type="ECO:0000313" key="2">
    <source>
        <dbReference type="EMBL" id="SHG54318.1"/>
    </source>
</evidence>
<gene>
    <name evidence="2" type="ORF">SAMN05444388_103149</name>
</gene>
<dbReference type="Gene3D" id="2.40.128.110">
    <property type="entry name" value="Lipid/polyisoprenoid-binding, YceI-like"/>
    <property type="match status" value="1"/>
</dbReference>
<dbReference type="EMBL" id="FQWH01000003">
    <property type="protein sequence ID" value="SHG54318.1"/>
    <property type="molecule type" value="Genomic_DNA"/>
</dbReference>
<dbReference type="PANTHER" id="PTHR34406">
    <property type="entry name" value="PROTEIN YCEI"/>
    <property type="match status" value="1"/>
</dbReference>
<dbReference type="PANTHER" id="PTHR34406:SF1">
    <property type="entry name" value="PROTEIN YCEI"/>
    <property type="match status" value="1"/>
</dbReference>
<dbReference type="Pfam" id="PF04264">
    <property type="entry name" value="YceI"/>
    <property type="match status" value="1"/>
</dbReference>
<reference evidence="2 3" key="1">
    <citation type="submission" date="2016-11" db="EMBL/GenBank/DDBJ databases">
        <authorList>
            <person name="Jaros S."/>
            <person name="Januszkiewicz K."/>
            <person name="Wedrychowicz H."/>
        </authorList>
    </citation>
    <scope>NUCLEOTIDE SEQUENCE [LARGE SCALE GENOMIC DNA]</scope>
    <source>
        <strain evidence="2 3">DSM 6792</strain>
    </source>
</reference>
<organism evidence="2 3">
    <name type="scientific">Flavobacterium johnsoniae</name>
    <name type="common">Cytophaga johnsonae</name>
    <dbReference type="NCBI Taxonomy" id="986"/>
    <lineage>
        <taxon>Bacteria</taxon>
        <taxon>Pseudomonadati</taxon>
        <taxon>Bacteroidota</taxon>
        <taxon>Flavobacteriia</taxon>
        <taxon>Flavobacteriales</taxon>
        <taxon>Flavobacteriaceae</taxon>
        <taxon>Flavobacterium</taxon>
    </lineage>
</organism>
<evidence type="ECO:0000313" key="3">
    <source>
        <dbReference type="Proteomes" id="UP000184112"/>
    </source>
</evidence>
<dbReference type="Proteomes" id="UP000184112">
    <property type="component" value="Unassembled WGS sequence"/>
</dbReference>
<accession>A0A1M5KNH0</accession>